<evidence type="ECO:0000313" key="2">
    <source>
        <dbReference type="EMBL" id="PKR90880.1"/>
    </source>
</evidence>
<dbReference type="InterPro" id="IPR020269">
    <property type="entry name" value="Phage_Mu_Releasin"/>
</dbReference>
<keyword evidence="1" id="KW-1133">Transmembrane helix</keyword>
<reference evidence="2 3" key="1">
    <citation type="submission" date="2017-12" db="EMBL/GenBank/DDBJ databases">
        <title>Anaerobic carbon monoxide metabolism by Pleomorphomonas carboxyditropha sp. nov., a new mesophilic hydrogenogenic carboxidotroph.</title>
        <authorList>
            <person name="Esquivel-Elizondo S."/>
            <person name="Krajmalnik-Brown R."/>
        </authorList>
    </citation>
    <scope>NUCLEOTIDE SEQUENCE [LARGE SCALE GENOMIC DNA]</scope>
    <source>
        <strain evidence="2 3">R5-392</strain>
    </source>
</reference>
<dbReference type="Pfam" id="PF10805">
    <property type="entry name" value="DUF2730"/>
    <property type="match status" value="1"/>
</dbReference>
<keyword evidence="1" id="KW-0472">Membrane</keyword>
<sequence length="112" mass="12178">MPGILRGGEARQMMEELRIWAGPAAALLSMATAVWVLLTSPTKAVSSRVDDISVRLAKVENDLAHLPDTETFHQLALSVSEMRGDLKALTAHVESAAATSDRLEQWLLKQGK</sequence>
<dbReference type="OrthoDB" id="7857886at2"/>
<keyword evidence="1" id="KW-0812">Transmembrane</keyword>
<proteinExistence type="predicted"/>
<gene>
    <name evidence="2" type="ORF">CXZ10_05905</name>
</gene>
<protein>
    <recommendedName>
        <fullName evidence="4">DUF2730 domain-containing protein</fullName>
    </recommendedName>
</protein>
<evidence type="ECO:0000256" key="1">
    <source>
        <dbReference type="SAM" id="Phobius"/>
    </source>
</evidence>
<dbReference type="Proteomes" id="UP000233491">
    <property type="component" value="Unassembled WGS sequence"/>
</dbReference>
<name>A0A2N3M1X0_9HYPH</name>
<dbReference type="AlphaFoldDB" id="A0A2N3M1X0"/>
<evidence type="ECO:0008006" key="4">
    <source>
        <dbReference type="Google" id="ProtNLM"/>
    </source>
</evidence>
<organism evidence="2 3">
    <name type="scientific">Pleomorphomonas diazotrophica</name>
    <dbReference type="NCBI Taxonomy" id="1166257"/>
    <lineage>
        <taxon>Bacteria</taxon>
        <taxon>Pseudomonadati</taxon>
        <taxon>Pseudomonadota</taxon>
        <taxon>Alphaproteobacteria</taxon>
        <taxon>Hyphomicrobiales</taxon>
        <taxon>Pleomorphomonadaceae</taxon>
        <taxon>Pleomorphomonas</taxon>
    </lineage>
</organism>
<comment type="caution">
    <text evidence="2">The sequence shown here is derived from an EMBL/GenBank/DDBJ whole genome shotgun (WGS) entry which is preliminary data.</text>
</comment>
<keyword evidence="3" id="KW-1185">Reference proteome</keyword>
<evidence type="ECO:0000313" key="3">
    <source>
        <dbReference type="Proteomes" id="UP000233491"/>
    </source>
</evidence>
<feature type="transmembrane region" description="Helical" evidence="1">
    <location>
        <begin position="20"/>
        <end position="38"/>
    </location>
</feature>
<dbReference type="EMBL" id="PJNW01000002">
    <property type="protein sequence ID" value="PKR90880.1"/>
    <property type="molecule type" value="Genomic_DNA"/>
</dbReference>
<accession>A0A2N3M1X0</accession>